<accession>U2J950</accession>
<dbReference type="Gene3D" id="2.170.130.10">
    <property type="entry name" value="TonB-dependent receptor, plug domain"/>
    <property type="match status" value="1"/>
</dbReference>
<keyword evidence="1" id="KW-1134">Transmembrane beta strand</keyword>
<comment type="caution">
    <text evidence="3">The sequence shown here is derived from an EMBL/GenBank/DDBJ whole genome shotgun (WGS) entry which is preliminary data.</text>
</comment>
<evidence type="ECO:0000313" key="4">
    <source>
        <dbReference type="Proteomes" id="UP000016584"/>
    </source>
</evidence>
<organism evidence="3 4">
    <name type="scientific">Sphingobacterium paucimobilis HER1398</name>
    <dbReference type="NCBI Taxonomy" id="1346330"/>
    <lineage>
        <taxon>Bacteria</taxon>
        <taxon>Pseudomonadati</taxon>
        <taxon>Bacteroidota</taxon>
        <taxon>Sphingobacteriia</taxon>
        <taxon>Sphingobacteriales</taxon>
        <taxon>Sphingobacteriaceae</taxon>
        <taxon>Sphingobacterium</taxon>
    </lineage>
</organism>
<dbReference type="eggNOG" id="COG4206">
    <property type="taxonomic scope" value="Bacteria"/>
</dbReference>
<dbReference type="NCBIfam" id="TIGR04056">
    <property type="entry name" value="OMP_RagA_SusC"/>
    <property type="match status" value="1"/>
</dbReference>
<dbReference type="InterPro" id="IPR008969">
    <property type="entry name" value="CarboxyPept-like_regulatory"/>
</dbReference>
<dbReference type="GO" id="GO:0009279">
    <property type="term" value="C:cell outer membrane"/>
    <property type="evidence" value="ECO:0007669"/>
    <property type="project" value="UniProtKB-SubCell"/>
</dbReference>
<keyword evidence="4" id="KW-1185">Reference proteome</keyword>
<protein>
    <recommendedName>
        <fullName evidence="2">TonB-dependent receptor plug domain-containing protein</fullName>
    </recommendedName>
</protein>
<dbReference type="InterPro" id="IPR037066">
    <property type="entry name" value="Plug_dom_sf"/>
</dbReference>
<dbReference type="PROSITE" id="PS52016">
    <property type="entry name" value="TONB_DEPENDENT_REC_3"/>
    <property type="match status" value="1"/>
</dbReference>
<dbReference type="STRING" id="1346330.M472_10430"/>
<dbReference type="Pfam" id="PF13715">
    <property type="entry name" value="CarbopepD_reg_2"/>
    <property type="match status" value="1"/>
</dbReference>
<evidence type="ECO:0000313" key="3">
    <source>
        <dbReference type="EMBL" id="ERJ59188.1"/>
    </source>
</evidence>
<evidence type="ECO:0000259" key="2">
    <source>
        <dbReference type="Pfam" id="PF07715"/>
    </source>
</evidence>
<dbReference type="InterPro" id="IPR039426">
    <property type="entry name" value="TonB-dep_rcpt-like"/>
</dbReference>
<dbReference type="SUPFAM" id="SSF49464">
    <property type="entry name" value="Carboxypeptidase regulatory domain-like"/>
    <property type="match status" value="1"/>
</dbReference>
<evidence type="ECO:0000256" key="1">
    <source>
        <dbReference type="PROSITE-ProRule" id="PRU01360"/>
    </source>
</evidence>
<comment type="similarity">
    <text evidence="1">Belongs to the TonB-dependent receptor family.</text>
</comment>
<dbReference type="Proteomes" id="UP000016584">
    <property type="component" value="Unassembled WGS sequence"/>
</dbReference>
<sequence>MIFFVNSPLFLFFKRGHQGFVKIMKLIFFWILIFTTSVYANSFGQKVTMNVSNKSLRSILNEFEKQTGYHFVYKDEEINSFKEVDFKAEALDLDEAMRKLANSTGLSYKLVSKHIILRRSVSDLSAVVGSIRQEGLSGVVVDSKGSAVAGATVSVVGKNLSISTDQTGKFRIGATVGDKLEVMMIGYQKQQYVVQSLASARIVLKETVESIDEVEVVATGYQTIDKKLFTGAASSVKMDDIKMDGVADISRMMEGRIAGVSIQNVSGSFGSAPKLRIRGATSISGDNKPLWVIDGVVLEEVVNVSNDQLSSGDALTLLGSSVAGLNSEDIESLEILKDASATAMYGARAMNGVVVITTKKGRSGSPRVTYSGNFSTYTKPSYNNFDIMNSRDQMSFYADLYRKGLLNMTNSLNSPNGGVFRKMYEYMDTYDDKTNQFLLANNPTAREQFLSRYANANTNWFDNLFNNSFVQDHSLAISSGGEKSQQYFSTSIFNDSGWTIADKVTRFTANSRSNYQFTEKFNLGFIVNGSVRKQRAPGTQNRFMDDYRGEYTRDFDINPYSYALNSSRTLTPYDENGELEYFTRDYTPFNILHEIKNNYIDISVLDFKLQGEAGYKFLDNLEYSLLGNVRYVKTNTETIIRENSNAANAFRSNYNMAMLENNKFLYADPDFPNENKQVVLPAGGFYNVRENNLMNFYGRQTINYKTNFNETHYINAFGGQEIRVANRDERYNTGAGYQYLKGGTAFTDPRYIKQLVESGEDYFGMQRTWDRFLSFFANAAYSYKAKYVVNLSGRFDGTNKFGKDDQATKWLPTYTTSVAWNVSEEDFMEQISAVSHLKLRGGYGLTASMGSANNFSTIFYAGQSVRPILANVENNIYIGSLGNRNLTWEKQHELNVGLDLGLWRDKLTFNIDYFNRKGFDLISYRPSSGISGFRSRIDNYADMDSRGIDFTISAKVIDKERFGYKVHSTFGWNKNKITNLSYTPIVFAMVSSEGAPVLNGPVRGIYSIDYQYLDERGLPVFIDEYGNKANTVSFQSENSSHLKYEGSVDPTITGGLNNSFRYGNFTASIFFSYQAGNKVRLDPVFNQYYSDLDASNYDQINAWAIPGDELFTNIPSISGYYQNQDIAGDYPYNAYNYSTQRIVDGSFVRLKTVNVSYMMKNDFVKRLKLTGISFGLNANNLFLLYSDKKLKGQDPEFFNSGGVANPLPKQINLSVKVSL</sequence>
<dbReference type="EMBL" id="ATDL01000015">
    <property type="protein sequence ID" value="ERJ59188.1"/>
    <property type="molecule type" value="Genomic_DNA"/>
</dbReference>
<reference evidence="3 4" key="1">
    <citation type="journal article" date="2013" name="Genome Announc.">
        <title>The Draft Genome Sequence of Sphingomonas paucimobilis Strain HER1398 (Proteobacteria), Host to the Giant PAU Phage, Indicates That It Is a Member of the Genus Sphingobacterium (Bacteroidetes).</title>
        <authorList>
            <person name="White R.A.III."/>
            <person name="Suttle C.A."/>
        </authorList>
    </citation>
    <scope>NUCLEOTIDE SEQUENCE [LARGE SCALE GENOMIC DNA]</scope>
    <source>
        <strain evidence="3 4">HER1398</strain>
    </source>
</reference>
<keyword evidence="1" id="KW-0813">Transport</keyword>
<proteinExistence type="inferred from homology"/>
<name>U2J950_9SPHI</name>
<dbReference type="NCBIfam" id="TIGR04057">
    <property type="entry name" value="SusC_RagA_signa"/>
    <property type="match status" value="1"/>
</dbReference>
<keyword evidence="1" id="KW-0812">Transmembrane</keyword>
<gene>
    <name evidence="3" type="ORF">M472_10430</name>
</gene>
<dbReference type="SUPFAM" id="SSF56935">
    <property type="entry name" value="Porins"/>
    <property type="match status" value="1"/>
</dbReference>
<dbReference type="InterPro" id="IPR012910">
    <property type="entry name" value="Plug_dom"/>
</dbReference>
<dbReference type="Gene3D" id="2.60.40.1120">
    <property type="entry name" value="Carboxypeptidase-like, regulatory domain"/>
    <property type="match status" value="1"/>
</dbReference>
<dbReference type="InterPro" id="IPR023996">
    <property type="entry name" value="TonB-dep_OMP_SusC/RagA"/>
</dbReference>
<dbReference type="Pfam" id="PF07715">
    <property type="entry name" value="Plug"/>
    <property type="match status" value="1"/>
</dbReference>
<dbReference type="PATRIC" id="fig|1346330.5.peg.2525"/>
<dbReference type="Gene3D" id="3.55.50.30">
    <property type="match status" value="1"/>
</dbReference>
<keyword evidence="1" id="KW-0472">Membrane</keyword>
<keyword evidence="1" id="KW-0998">Cell outer membrane</keyword>
<comment type="subcellular location">
    <subcellularLocation>
        <location evidence="1">Cell outer membrane</location>
        <topology evidence="1">Multi-pass membrane protein</topology>
    </subcellularLocation>
</comment>
<dbReference type="InterPro" id="IPR023997">
    <property type="entry name" value="TonB-dep_OMP_SusC/RagA_CS"/>
</dbReference>
<dbReference type="AlphaFoldDB" id="U2J950"/>
<feature type="domain" description="TonB-dependent receptor plug" evidence="2">
    <location>
        <begin position="229"/>
        <end position="353"/>
    </location>
</feature>